<protein>
    <submittedName>
        <fullName evidence="1">Putative orfan</fullName>
    </submittedName>
</protein>
<evidence type="ECO:0000313" key="1">
    <source>
        <dbReference type="EMBL" id="QKU34732.1"/>
    </source>
</evidence>
<dbReference type="EMBL" id="KY523104">
    <property type="protein sequence ID" value="QKU34732.1"/>
    <property type="molecule type" value="Genomic_DNA"/>
</dbReference>
<name>A0A6N1NWT6_9VIRU</name>
<dbReference type="RefSeq" id="YP_010781377.1">
    <property type="nucleotide sequence ID" value="NC_075039.1"/>
</dbReference>
<sequence>MTTNMEANIMKYIFENYTGMEFSSLEHFYNFIKDKTKEYQEKQFVSINMEIDDTDISKNYSTADIEYNNEIIINGDLDSEPSQFIDGTIVSKKKRKRCDIEYSNNINSNTNNNTDNDLVNSYLIYKKSRYN</sequence>
<dbReference type="KEGG" id="vg:80518141"/>
<accession>A0A6N1NWT6</accession>
<proteinExistence type="predicted"/>
<reference evidence="1" key="1">
    <citation type="submission" date="2017-01" db="EMBL/GenBank/DDBJ databases">
        <authorList>
            <person name="Assis F.L."/>
            <person name="Abrahao J.S."/>
            <person name="Silva L."/>
            <person name="Khalil J.B."/>
            <person name="Rodrigues R."/>
            <person name="Silva L.S."/>
            <person name="Arantes T."/>
            <person name="Boratto P."/>
            <person name="Andrade M."/>
            <person name="Kroon E.G."/>
            <person name="Ribeiro B."/>
            <person name="Bergier I."/>
            <person name="Seligmann H."/>
            <person name="Ghigo E."/>
            <person name="Colson P."/>
            <person name="Levasseur A."/>
            <person name="Raoult D."/>
            <person name="Scola B.L."/>
        </authorList>
    </citation>
    <scope>NUCLEOTIDE SEQUENCE</scope>
    <source>
        <strain evidence="1">Soda lake</strain>
    </source>
</reference>
<organism evidence="1">
    <name type="scientific">Tupanvirus soda lake</name>
    <dbReference type="NCBI Taxonomy" id="2126985"/>
    <lineage>
        <taxon>Viruses</taxon>
        <taxon>Varidnaviria</taxon>
        <taxon>Bamfordvirae</taxon>
        <taxon>Nucleocytoviricota</taxon>
        <taxon>Megaviricetes</taxon>
        <taxon>Imitervirales</taxon>
        <taxon>Mimiviridae</taxon>
        <taxon>Megamimivirinae</taxon>
        <taxon>Tupanvirus</taxon>
        <taxon>Tupanvirus salinum</taxon>
    </lineage>
</organism>
<reference evidence="1" key="2">
    <citation type="journal article" date="2018" name="Nat. Commun.">
        <title>Tailed giant Tupanvirus possesses the most complete translational apparatus of the known virosphere.</title>
        <authorList>
            <person name="Abrahao J."/>
            <person name="Silva L."/>
            <person name="Silva L.S."/>
            <person name="Khalil J.Y.B."/>
            <person name="Rodrigues R."/>
            <person name="Arantes T."/>
            <person name="Assis F."/>
            <person name="Boratto P."/>
            <person name="Andrade M."/>
            <person name="Kroon E.G."/>
            <person name="Ribeiro B."/>
            <person name="Bergier I."/>
            <person name="Seligmann H."/>
            <person name="Ghigo E."/>
            <person name="Colson P."/>
            <person name="Levasseur A."/>
            <person name="Kroemer G."/>
            <person name="Raoult D."/>
            <person name="La Scola B."/>
        </authorList>
    </citation>
    <scope>NUCLEOTIDE SEQUENCE [LARGE SCALE GENOMIC DNA]</scope>
    <source>
        <strain evidence="1">Soda lake</strain>
    </source>
</reference>
<dbReference type="GeneID" id="80518141"/>